<dbReference type="OrthoDB" id="9799538at2"/>
<evidence type="ECO:0000313" key="2">
    <source>
        <dbReference type="EMBL" id="RXR08635.1"/>
    </source>
</evidence>
<dbReference type="InterPro" id="IPR004045">
    <property type="entry name" value="Glutathione_S-Trfase_N"/>
</dbReference>
<dbReference type="CDD" id="cd03194">
    <property type="entry name" value="GST_C_3"/>
    <property type="match status" value="1"/>
</dbReference>
<dbReference type="InterPro" id="IPR036249">
    <property type="entry name" value="Thioredoxin-like_sf"/>
</dbReference>
<reference evidence="2 3" key="1">
    <citation type="submission" date="2019-01" db="EMBL/GenBank/DDBJ databases">
        <title>Pseudoxanthomonas composti sp. nov., isolated from compost.</title>
        <authorList>
            <person name="Yang G."/>
        </authorList>
    </citation>
    <scope>NUCLEOTIDE SEQUENCE [LARGE SCALE GENOMIC DNA]</scope>
    <source>
        <strain evidence="2 3">GSS15</strain>
    </source>
</reference>
<dbReference type="AlphaFoldDB" id="A0A4Q1JZ91"/>
<name>A0A4Q1JZ91_9GAMM</name>
<dbReference type="GO" id="GO:0016034">
    <property type="term" value="F:maleylacetoacetate isomerase activity"/>
    <property type="evidence" value="ECO:0007669"/>
    <property type="project" value="TreeGrafter"/>
</dbReference>
<sequence>MYTLYLANKNYSSWSLRPWVLMRTLDIAFEEALVPFNDPDPANDFARFSPTGKVPCLVDGDITVWDTLAITEYLAERHSGVWSGEAKARAWSRSASAEMHSGFQALRSLHPMNVGLRIRPHAASSSLVRDIARIDALWQQGLEAFGGPFLAGEAFSAVDAFFCPVAFRFQTYGTSLSPASQAYQERLLGLAAMQAWQAASLREPWRDPEHEQEAAATGEIVQDLRGAA</sequence>
<dbReference type="PROSITE" id="PS50404">
    <property type="entry name" value="GST_NTER"/>
    <property type="match status" value="1"/>
</dbReference>
<accession>A0A4Q1JZ91</accession>
<comment type="caution">
    <text evidence="2">The sequence shown here is derived from an EMBL/GenBank/DDBJ whole genome shotgun (WGS) entry which is preliminary data.</text>
</comment>
<dbReference type="EMBL" id="SAWZ01000001">
    <property type="protein sequence ID" value="RXR08635.1"/>
    <property type="molecule type" value="Genomic_DNA"/>
</dbReference>
<dbReference type="GO" id="GO:0006749">
    <property type="term" value="P:glutathione metabolic process"/>
    <property type="evidence" value="ECO:0007669"/>
    <property type="project" value="TreeGrafter"/>
</dbReference>
<dbReference type="InterPro" id="IPR036282">
    <property type="entry name" value="Glutathione-S-Trfase_C_sf"/>
</dbReference>
<dbReference type="PANTHER" id="PTHR42673">
    <property type="entry name" value="MALEYLACETOACETATE ISOMERASE"/>
    <property type="match status" value="1"/>
</dbReference>
<dbReference type="GO" id="GO:0006559">
    <property type="term" value="P:L-phenylalanine catabolic process"/>
    <property type="evidence" value="ECO:0007669"/>
    <property type="project" value="TreeGrafter"/>
</dbReference>
<keyword evidence="3" id="KW-1185">Reference proteome</keyword>
<dbReference type="GO" id="GO:0004364">
    <property type="term" value="F:glutathione transferase activity"/>
    <property type="evidence" value="ECO:0007669"/>
    <property type="project" value="TreeGrafter"/>
</dbReference>
<dbReference type="Gene3D" id="3.40.30.10">
    <property type="entry name" value="Glutaredoxin"/>
    <property type="match status" value="1"/>
</dbReference>
<dbReference type="PANTHER" id="PTHR42673:SF4">
    <property type="entry name" value="MALEYLACETOACETATE ISOMERASE"/>
    <property type="match status" value="1"/>
</dbReference>
<dbReference type="Gene3D" id="1.20.1050.10">
    <property type="match status" value="1"/>
</dbReference>
<evidence type="ECO:0000259" key="1">
    <source>
        <dbReference type="PROSITE" id="PS50404"/>
    </source>
</evidence>
<proteinExistence type="predicted"/>
<feature type="domain" description="GST N-terminal" evidence="1">
    <location>
        <begin position="2"/>
        <end position="82"/>
    </location>
</feature>
<protein>
    <submittedName>
        <fullName evidence="2">Glutathione S-transferase family protein</fullName>
    </submittedName>
</protein>
<organism evidence="2 3">
    <name type="scientific">Pseudoxanthomonas composti</name>
    <dbReference type="NCBI Taxonomy" id="2137479"/>
    <lineage>
        <taxon>Bacteria</taxon>
        <taxon>Pseudomonadati</taxon>
        <taxon>Pseudomonadota</taxon>
        <taxon>Gammaproteobacteria</taxon>
        <taxon>Lysobacterales</taxon>
        <taxon>Lysobacteraceae</taxon>
        <taxon>Pseudoxanthomonas</taxon>
    </lineage>
</organism>
<dbReference type="Pfam" id="PF13409">
    <property type="entry name" value="GST_N_2"/>
    <property type="match status" value="1"/>
</dbReference>
<keyword evidence="2" id="KW-0808">Transferase</keyword>
<dbReference type="RefSeq" id="WP_129469526.1">
    <property type="nucleotide sequence ID" value="NZ_SAWZ01000001.1"/>
</dbReference>
<dbReference type="CDD" id="cd03043">
    <property type="entry name" value="GST_N_1"/>
    <property type="match status" value="1"/>
</dbReference>
<dbReference type="SUPFAM" id="SSF52833">
    <property type="entry name" value="Thioredoxin-like"/>
    <property type="match status" value="1"/>
</dbReference>
<dbReference type="Proteomes" id="UP000289784">
    <property type="component" value="Unassembled WGS sequence"/>
</dbReference>
<gene>
    <name evidence="2" type="ORF">EPA99_02095</name>
</gene>
<evidence type="ECO:0000313" key="3">
    <source>
        <dbReference type="Proteomes" id="UP000289784"/>
    </source>
</evidence>
<dbReference type="SUPFAM" id="SSF47616">
    <property type="entry name" value="GST C-terminal domain-like"/>
    <property type="match status" value="1"/>
</dbReference>